<accession>A0ABM8ZYE0</accession>
<feature type="transmembrane region" description="Helical" evidence="8">
    <location>
        <begin position="300"/>
        <end position="320"/>
    </location>
</feature>
<feature type="transmembrane region" description="Helical" evidence="8">
    <location>
        <begin position="84"/>
        <end position="105"/>
    </location>
</feature>
<feature type="transmembrane region" description="Helical" evidence="8">
    <location>
        <begin position="180"/>
        <end position="199"/>
    </location>
</feature>
<feature type="transmembrane region" description="Helical" evidence="8">
    <location>
        <begin position="234"/>
        <end position="259"/>
    </location>
</feature>
<dbReference type="Pfam" id="PF07690">
    <property type="entry name" value="MFS_1"/>
    <property type="match status" value="1"/>
</dbReference>
<gene>
    <name evidence="10" type="primary">proP_1</name>
    <name evidence="10" type="ORF">VMF7928_00040</name>
</gene>
<evidence type="ECO:0000313" key="10">
    <source>
        <dbReference type="EMBL" id="CAH0535897.1"/>
    </source>
</evidence>
<dbReference type="InterPro" id="IPR051084">
    <property type="entry name" value="H+-coupled_symporters"/>
</dbReference>
<feature type="domain" description="Major facilitator superfamily (MFS) profile" evidence="9">
    <location>
        <begin position="9"/>
        <end position="414"/>
    </location>
</feature>
<dbReference type="EMBL" id="CAKLDM010000001">
    <property type="protein sequence ID" value="CAH0535897.1"/>
    <property type="molecule type" value="Genomic_DNA"/>
</dbReference>
<keyword evidence="6 8" id="KW-1133">Transmembrane helix</keyword>
<dbReference type="Gene3D" id="1.20.1250.20">
    <property type="entry name" value="MFS general substrate transporter like domains"/>
    <property type="match status" value="1"/>
</dbReference>
<evidence type="ECO:0000256" key="4">
    <source>
        <dbReference type="ARBA" id="ARBA00022692"/>
    </source>
</evidence>
<protein>
    <submittedName>
        <fullName evidence="10">Proline/betaine transporter</fullName>
    </submittedName>
</protein>
<keyword evidence="7 8" id="KW-0472">Membrane</keyword>
<reference evidence="10" key="1">
    <citation type="submission" date="2021-11" db="EMBL/GenBank/DDBJ databases">
        <authorList>
            <person name="Rodrigo-Torres L."/>
            <person name="Arahal R. D."/>
            <person name="Lucena T."/>
        </authorList>
    </citation>
    <scope>NUCLEOTIDE SEQUENCE</scope>
    <source>
        <strain evidence="10">CECT 7928</strain>
    </source>
</reference>
<dbReference type="InterPro" id="IPR020846">
    <property type="entry name" value="MFS_dom"/>
</dbReference>
<feature type="transmembrane region" description="Helical" evidence="8">
    <location>
        <begin position="361"/>
        <end position="379"/>
    </location>
</feature>
<name>A0ABM8ZYE0_9VIBR</name>
<dbReference type="RefSeq" id="WP_237359460.1">
    <property type="nucleotide sequence ID" value="NZ_CAKLDM010000001.1"/>
</dbReference>
<evidence type="ECO:0000313" key="11">
    <source>
        <dbReference type="Proteomes" id="UP000838748"/>
    </source>
</evidence>
<dbReference type="PANTHER" id="PTHR43528">
    <property type="entry name" value="ALPHA-KETOGLUTARATE PERMEASE"/>
    <property type="match status" value="1"/>
</dbReference>
<proteinExistence type="predicted"/>
<dbReference type="InterPro" id="IPR011701">
    <property type="entry name" value="MFS"/>
</dbReference>
<evidence type="ECO:0000256" key="8">
    <source>
        <dbReference type="SAM" id="Phobius"/>
    </source>
</evidence>
<evidence type="ECO:0000256" key="7">
    <source>
        <dbReference type="ARBA" id="ARBA00023136"/>
    </source>
</evidence>
<feature type="transmembrane region" description="Helical" evidence="8">
    <location>
        <begin position="391"/>
        <end position="410"/>
    </location>
</feature>
<feature type="transmembrane region" description="Helical" evidence="8">
    <location>
        <begin position="146"/>
        <end position="168"/>
    </location>
</feature>
<evidence type="ECO:0000256" key="6">
    <source>
        <dbReference type="ARBA" id="ARBA00022989"/>
    </source>
</evidence>
<evidence type="ECO:0000256" key="1">
    <source>
        <dbReference type="ARBA" id="ARBA00004651"/>
    </source>
</evidence>
<dbReference type="Proteomes" id="UP000838748">
    <property type="component" value="Unassembled WGS sequence"/>
</dbReference>
<feature type="transmembrane region" description="Helical" evidence="8">
    <location>
        <begin position="21"/>
        <end position="39"/>
    </location>
</feature>
<feature type="transmembrane region" description="Helical" evidence="8">
    <location>
        <begin position="111"/>
        <end position="134"/>
    </location>
</feature>
<organism evidence="10 11">
    <name type="scientific">Vibrio marisflavi CECT 7928</name>
    <dbReference type="NCBI Taxonomy" id="634439"/>
    <lineage>
        <taxon>Bacteria</taxon>
        <taxon>Pseudomonadati</taxon>
        <taxon>Pseudomonadota</taxon>
        <taxon>Gammaproteobacteria</taxon>
        <taxon>Vibrionales</taxon>
        <taxon>Vibrionaceae</taxon>
        <taxon>Vibrio</taxon>
    </lineage>
</organism>
<keyword evidence="5" id="KW-0769">Symport</keyword>
<comment type="subcellular location">
    <subcellularLocation>
        <location evidence="1">Cell membrane</location>
        <topology evidence="1">Multi-pass membrane protein</topology>
    </subcellularLocation>
</comment>
<sequence length="424" mass="46641">MPIRKNISHTLKTSFGNAIEWYDFCLFGYFSATIGRQFFPSASAFSSLLLAFATFAVGFMARPLGGVIFGWVGDRVGRYFSMNLAIIIMGLSTLFIAFLPSYHSIGITAPILLVVIRIIQGISAGGQYANLLVVTTENKQLNNTGFYSGIAITVSLIGFLLASGTSYLVLNFTPTSLEPYAWRATFLFGGILLAVYLVIIRSQFKQQESTQFENTNTPTTNTYKYLWKEHKLSFSIVVLFSAALGGMFYIDFVYFVTFFTQYNHLTMSQSLTLNTISLLVACLLYPLFGLLSDKFGRAKMTLYGIIVHIALLYPAIHLILSHNMLNMALGLMILVILGCWVQGAITPIFSEIYPKHVRSSGCCASYGIGAAISGFSPMLATQLDHSFSNGFVYIFVGALVIGAICAAVLMTNQRLDDQLVAQHS</sequence>
<evidence type="ECO:0000256" key="3">
    <source>
        <dbReference type="ARBA" id="ARBA00022475"/>
    </source>
</evidence>
<comment type="caution">
    <text evidence="10">The sequence shown here is derived from an EMBL/GenBank/DDBJ whole genome shotgun (WGS) entry which is preliminary data.</text>
</comment>
<keyword evidence="4 8" id="KW-0812">Transmembrane</keyword>
<dbReference type="PANTHER" id="PTHR43528:SF1">
    <property type="entry name" value="ALPHA-KETOGLUTARATE PERMEASE"/>
    <property type="match status" value="1"/>
</dbReference>
<keyword evidence="11" id="KW-1185">Reference proteome</keyword>
<evidence type="ECO:0000256" key="5">
    <source>
        <dbReference type="ARBA" id="ARBA00022847"/>
    </source>
</evidence>
<keyword evidence="3" id="KW-1003">Cell membrane</keyword>
<feature type="transmembrane region" description="Helical" evidence="8">
    <location>
        <begin position="271"/>
        <end position="288"/>
    </location>
</feature>
<feature type="transmembrane region" description="Helical" evidence="8">
    <location>
        <begin position="326"/>
        <end position="349"/>
    </location>
</feature>
<keyword evidence="2" id="KW-0813">Transport</keyword>
<feature type="transmembrane region" description="Helical" evidence="8">
    <location>
        <begin position="45"/>
        <end position="72"/>
    </location>
</feature>
<dbReference type="InterPro" id="IPR036259">
    <property type="entry name" value="MFS_trans_sf"/>
</dbReference>
<dbReference type="PROSITE" id="PS50850">
    <property type="entry name" value="MFS"/>
    <property type="match status" value="1"/>
</dbReference>
<evidence type="ECO:0000259" key="9">
    <source>
        <dbReference type="PROSITE" id="PS50850"/>
    </source>
</evidence>
<dbReference type="SUPFAM" id="SSF103473">
    <property type="entry name" value="MFS general substrate transporter"/>
    <property type="match status" value="1"/>
</dbReference>
<evidence type="ECO:0000256" key="2">
    <source>
        <dbReference type="ARBA" id="ARBA00022448"/>
    </source>
</evidence>